<keyword evidence="3" id="KW-1185">Reference proteome</keyword>
<organism evidence="2 3">
    <name type="scientific">Cylindrobasidium torrendii FP15055 ss-10</name>
    <dbReference type="NCBI Taxonomy" id="1314674"/>
    <lineage>
        <taxon>Eukaryota</taxon>
        <taxon>Fungi</taxon>
        <taxon>Dikarya</taxon>
        <taxon>Basidiomycota</taxon>
        <taxon>Agaricomycotina</taxon>
        <taxon>Agaricomycetes</taxon>
        <taxon>Agaricomycetidae</taxon>
        <taxon>Agaricales</taxon>
        <taxon>Marasmiineae</taxon>
        <taxon>Physalacriaceae</taxon>
        <taxon>Cylindrobasidium</taxon>
    </lineage>
</organism>
<feature type="region of interest" description="Disordered" evidence="1">
    <location>
        <begin position="601"/>
        <end position="651"/>
    </location>
</feature>
<feature type="compositionally biased region" description="Low complexity" evidence="1">
    <location>
        <begin position="614"/>
        <end position="651"/>
    </location>
</feature>
<accession>A0A0D7AUH8</accession>
<dbReference type="PANTHER" id="PTHR33096">
    <property type="entry name" value="CXC2 DOMAIN-CONTAINING PROTEIN"/>
    <property type="match status" value="1"/>
</dbReference>
<dbReference type="InterPro" id="IPR040521">
    <property type="entry name" value="KDZ"/>
</dbReference>
<dbReference type="Proteomes" id="UP000054007">
    <property type="component" value="Unassembled WGS sequence"/>
</dbReference>
<dbReference type="STRING" id="1314674.A0A0D7AUH8"/>
<proteinExistence type="predicted"/>
<evidence type="ECO:0000256" key="1">
    <source>
        <dbReference type="SAM" id="MobiDB-lite"/>
    </source>
</evidence>
<dbReference type="AlphaFoldDB" id="A0A0D7AUH8"/>
<dbReference type="Pfam" id="PF18758">
    <property type="entry name" value="KDZ"/>
    <property type="match status" value="1"/>
</dbReference>
<evidence type="ECO:0000313" key="3">
    <source>
        <dbReference type="Proteomes" id="UP000054007"/>
    </source>
</evidence>
<dbReference type="OrthoDB" id="3235114at2759"/>
<dbReference type="PANTHER" id="PTHR33096:SF1">
    <property type="entry name" value="CXC1-LIKE CYSTEINE CLUSTER ASSOCIATED WITH KDZ TRANSPOSASES DOMAIN-CONTAINING PROTEIN"/>
    <property type="match status" value="1"/>
</dbReference>
<protein>
    <recommendedName>
        <fullName evidence="4">CxC2-like cysteine cluster KDZ transposase-associated domain-containing protein</fullName>
    </recommendedName>
</protein>
<sequence length="796" mass="90104">MARGGLAHLPGGIQGASWGAAATRCWACPRPDFNLPEGWENAPENVSFKYCLYLGLDANFRLENRMRKKAEGKVYEGLGEGLGCLAPSQHYFSHLAKGITEEEAKACTAFAAITQRDSRLDHGLRATGVAGCSCTRHELVRPLGWADTPKGERFITMDYVFWASLLKERLRDVFVTYDIGCQWRINLLGPRYGDVPEELAYKEEDRPTINVALPVFHSSCHEESCGSAESCRHKVGAAMTDGEGVERVWAGFNKLAPATKEMHQDVRYDALEDAIDYYNWRKNLGFGIHLRRKLEVAKAERQKQQESFAITSETVSDEDRATWTKMIEDWHKQEYQPLKKRTVKNPYSLAEQKAENLSEARVAQILLASEKDDAADGKDTMAGIAGFVRMGLQLQKIQIRIAELKRSSVSDHSDTKVKIEELRIRFLRKLRDYQALQGRYMTAAMGDIIAAERSRQADTDAENIKIYLPSDLDNRQRSGLEVAVKAEAAFRRAHSTAALTIIRHRLHMKSHFIRFRHKNWRGQIKYTRSQRILKDLDDSIVNYRKRYEIGRNTLERLQGASAPKEFRPLLAEDISTKWVTDYDGAAARKLAKVGVSGKHAPRNYEVQPAGQANSQAPTQSTSTTQPSASQTVSSQGNTASAIASPPADPDQALYDAWVGEEAEADGAERRGQSRRTMSWIWTAGQVPTTGQDAYLREAICIEWSKVYARHQRWTEEVILLEEEQRRVLESLRRMESSWRSRAEAYQGQDTISRGKSAYARRQMDVFGRIRRNFTERFEAEEELGVSGKKRKTPPST</sequence>
<reference evidence="2 3" key="1">
    <citation type="journal article" date="2015" name="Fungal Genet. Biol.">
        <title>Evolution of novel wood decay mechanisms in Agaricales revealed by the genome sequences of Fistulina hepatica and Cylindrobasidium torrendii.</title>
        <authorList>
            <person name="Floudas D."/>
            <person name="Held B.W."/>
            <person name="Riley R."/>
            <person name="Nagy L.G."/>
            <person name="Koehler G."/>
            <person name="Ransdell A.S."/>
            <person name="Younus H."/>
            <person name="Chow J."/>
            <person name="Chiniquy J."/>
            <person name="Lipzen A."/>
            <person name="Tritt A."/>
            <person name="Sun H."/>
            <person name="Haridas S."/>
            <person name="LaButti K."/>
            <person name="Ohm R.A."/>
            <person name="Kues U."/>
            <person name="Blanchette R.A."/>
            <person name="Grigoriev I.V."/>
            <person name="Minto R.E."/>
            <person name="Hibbett D.S."/>
        </authorList>
    </citation>
    <scope>NUCLEOTIDE SEQUENCE [LARGE SCALE GENOMIC DNA]</scope>
    <source>
        <strain evidence="2 3">FP15055 ss-10</strain>
    </source>
</reference>
<evidence type="ECO:0008006" key="4">
    <source>
        <dbReference type="Google" id="ProtNLM"/>
    </source>
</evidence>
<dbReference type="EMBL" id="KN881140">
    <property type="protein sequence ID" value="KIY60941.1"/>
    <property type="molecule type" value="Genomic_DNA"/>
</dbReference>
<evidence type="ECO:0000313" key="2">
    <source>
        <dbReference type="EMBL" id="KIY60941.1"/>
    </source>
</evidence>
<gene>
    <name evidence="2" type="ORF">CYLTODRAFT_460278</name>
</gene>
<name>A0A0D7AUH8_9AGAR</name>